<dbReference type="Proteomes" id="UP000058925">
    <property type="component" value="Chromosome"/>
</dbReference>
<protein>
    <submittedName>
        <fullName evidence="1">Uncharacterized protein</fullName>
    </submittedName>
</protein>
<organism evidence="1 2">
    <name type="scientific">Candidatus Nitrosocosmicus oleophilus</name>
    <dbReference type="NCBI Taxonomy" id="1353260"/>
    <lineage>
        <taxon>Archaea</taxon>
        <taxon>Nitrososphaerota</taxon>
        <taxon>Nitrososphaeria</taxon>
        <taxon>Nitrososphaerales</taxon>
        <taxon>Nitrososphaeraceae</taxon>
        <taxon>Candidatus Nitrosocosmicus</taxon>
    </lineage>
</organism>
<keyword evidence="2" id="KW-1185">Reference proteome</keyword>
<name>A0A654M046_9ARCH</name>
<gene>
    <name evidence="1" type="ORF">NMY3_02634</name>
</gene>
<dbReference type="OrthoDB" id="5605at2157"/>
<evidence type="ECO:0000313" key="2">
    <source>
        <dbReference type="Proteomes" id="UP000058925"/>
    </source>
</evidence>
<dbReference type="KEGG" id="taa:NMY3_02634"/>
<evidence type="ECO:0000313" key="1">
    <source>
        <dbReference type="EMBL" id="ALI36825.1"/>
    </source>
</evidence>
<dbReference type="EMBL" id="CP012850">
    <property type="protein sequence ID" value="ALI36825.1"/>
    <property type="molecule type" value="Genomic_DNA"/>
</dbReference>
<reference evidence="2" key="1">
    <citation type="submission" date="2015-10" db="EMBL/GenBank/DDBJ databases">
        <title>Niche specialization of a soil ammonia-oxidizing archaeon, Candidatus Nitrosocosmicus oleophilus.</title>
        <authorList>
            <person name="Jung M.-Y."/>
            <person name="Rhee S.-K."/>
        </authorList>
    </citation>
    <scope>NUCLEOTIDE SEQUENCE [LARGE SCALE GENOMIC DNA]</scope>
    <source>
        <strain evidence="2">MY3</strain>
    </source>
</reference>
<proteinExistence type="predicted"/>
<accession>A0A654M046</accession>
<dbReference type="AlphaFoldDB" id="A0A654M046"/>
<sequence>MAFKGVCVRHKANHGGGSYTLRYAEGQKRCQVCQIYLIWQTNNYCPCCGNKLRIKLREGELKLRCDEIIRQRKEQITTAITL</sequence>